<protein>
    <submittedName>
        <fullName evidence="1">Uncharacterized protein</fullName>
    </submittedName>
</protein>
<reference evidence="1" key="1">
    <citation type="journal article" date="2012" name="PLoS ONE">
        <title>Gene sets for utilization of primary and secondary nutrition supplies in the distal gut of endangered iberian lynx.</title>
        <authorList>
            <person name="Alcaide M."/>
            <person name="Messina E."/>
            <person name="Richter M."/>
            <person name="Bargiela R."/>
            <person name="Peplies J."/>
            <person name="Huws S.A."/>
            <person name="Newbold C.J."/>
            <person name="Golyshin P.N."/>
            <person name="Simon M.A."/>
            <person name="Lopez G."/>
            <person name="Yakimov M.M."/>
            <person name="Ferrer M."/>
        </authorList>
    </citation>
    <scope>NUCLEOTIDE SEQUENCE</scope>
</reference>
<comment type="caution">
    <text evidence="1">The sequence shown here is derived from an EMBL/GenBank/DDBJ whole genome shotgun (WGS) entry which is preliminary data.</text>
</comment>
<proteinExistence type="predicted"/>
<name>J9GP71_9ZZZZ</name>
<gene>
    <name evidence="1" type="ORF">EVA_10145</name>
</gene>
<dbReference type="AlphaFoldDB" id="J9GP71"/>
<organism evidence="1">
    <name type="scientific">gut metagenome</name>
    <dbReference type="NCBI Taxonomy" id="749906"/>
    <lineage>
        <taxon>unclassified sequences</taxon>
        <taxon>metagenomes</taxon>
        <taxon>organismal metagenomes</taxon>
    </lineage>
</organism>
<evidence type="ECO:0000313" key="1">
    <source>
        <dbReference type="EMBL" id="EJX01750.1"/>
    </source>
</evidence>
<dbReference type="EMBL" id="AMCI01002832">
    <property type="protein sequence ID" value="EJX01750.1"/>
    <property type="molecule type" value="Genomic_DNA"/>
</dbReference>
<sequence length="44" mass="5352">MRQVCRRCGEPLLLRLQLFCLLWRAQLQQGLSLHRASYRLHFLQ</sequence>
<accession>J9GP71</accession>